<feature type="transmembrane region" description="Helical" evidence="4">
    <location>
        <begin position="287"/>
        <end position="320"/>
    </location>
</feature>
<dbReference type="PROSITE" id="PS50850">
    <property type="entry name" value="MFS"/>
    <property type="match status" value="1"/>
</dbReference>
<dbReference type="Proteomes" id="UP000176273">
    <property type="component" value="Unassembled WGS sequence"/>
</dbReference>
<feature type="transmembrane region" description="Helical" evidence="4">
    <location>
        <begin position="252"/>
        <end position="275"/>
    </location>
</feature>
<feature type="transmembrane region" description="Helical" evidence="4">
    <location>
        <begin position="143"/>
        <end position="162"/>
    </location>
</feature>
<evidence type="ECO:0000256" key="4">
    <source>
        <dbReference type="SAM" id="Phobius"/>
    </source>
</evidence>
<organism evidence="6 7">
    <name type="scientific">Candidatus Jorgensenbacteria bacterium GWA1_54_12</name>
    <dbReference type="NCBI Taxonomy" id="1798468"/>
    <lineage>
        <taxon>Bacteria</taxon>
        <taxon>Candidatus Joergenseniibacteriota</taxon>
    </lineage>
</organism>
<gene>
    <name evidence="6" type="ORF">A2110_00480</name>
</gene>
<reference evidence="6 7" key="1">
    <citation type="journal article" date="2016" name="Nat. Commun.">
        <title>Thousands of microbial genomes shed light on interconnected biogeochemical processes in an aquifer system.</title>
        <authorList>
            <person name="Anantharaman K."/>
            <person name="Brown C.T."/>
            <person name="Hug L.A."/>
            <person name="Sharon I."/>
            <person name="Castelle C.J."/>
            <person name="Probst A.J."/>
            <person name="Thomas B.C."/>
            <person name="Singh A."/>
            <person name="Wilkins M.J."/>
            <person name="Karaoz U."/>
            <person name="Brodie E.L."/>
            <person name="Williams K.H."/>
            <person name="Hubbard S.S."/>
            <person name="Banfield J.F."/>
        </authorList>
    </citation>
    <scope>NUCLEOTIDE SEQUENCE [LARGE SCALE GENOMIC DNA]</scope>
</reference>
<feature type="transmembrane region" description="Helical" evidence="4">
    <location>
        <begin position="340"/>
        <end position="362"/>
    </location>
</feature>
<comment type="caution">
    <text evidence="6">The sequence shown here is derived from an EMBL/GenBank/DDBJ whole genome shotgun (WGS) entry which is preliminary data.</text>
</comment>
<keyword evidence="2 4" id="KW-1133">Transmembrane helix</keyword>
<accession>A0A1F6BL63</accession>
<proteinExistence type="predicted"/>
<dbReference type="InterPro" id="IPR036259">
    <property type="entry name" value="MFS_trans_sf"/>
</dbReference>
<protein>
    <recommendedName>
        <fullName evidence="5">Major facilitator superfamily (MFS) profile domain-containing protein</fullName>
    </recommendedName>
</protein>
<evidence type="ECO:0000256" key="1">
    <source>
        <dbReference type="ARBA" id="ARBA00022692"/>
    </source>
</evidence>
<dbReference type="InterPro" id="IPR053160">
    <property type="entry name" value="MFS_DHA3_Transporter"/>
</dbReference>
<feature type="domain" description="Major facilitator superfamily (MFS) profile" evidence="5">
    <location>
        <begin position="1"/>
        <end position="397"/>
    </location>
</feature>
<feature type="transmembrane region" description="Helical" evidence="4">
    <location>
        <begin position="17"/>
        <end position="35"/>
    </location>
</feature>
<feature type="transmembrane region" description="Helical" evidence="4">
    <location>
        <begin position="168"/>
        <end position="185"/>
    </location>
</feature>
<dbReference type="STRING" id="1798468.A2110_00480"/>
<feature type="transmembrane region" description="Helical" evidence="4">
    <location>
        <begin position="222"/>
        <end position="246"/>
    </location>
</feature>
<feature type="transmembrane region" description="Helical" evidence="4">
    <location>
        <begin position="374"/>
        <end position="393"/>
    </location>
</feature>
<name>A0A1F6BL63_9BACT</name>
<keyword evidence="1 4" id="KW-0812">Transmembrane</keyword>
<evidence type="ECO:0000259" key="5">
    <source>
        <dbReference type="PROSITE" id="PS50850"/>
    </source>
</evidence>
<evidence type="ECO:0000313" key="7">
    <source>
        <dbReference type="Proteomes" id="UP000176273"/>
    </source>
</evidence>
<dbReference type="InterPro" id="IPR011701">
    <property type="entry name" value="MFS"/>
</dbReference>
<dbReference type="Gene3D" id="1.20.1250.20">
    <property type="entry name" value="MFS general substrate transporter like domains"/>
    <property type="match status" value="1"/>
</dbReference>
<dbReference type="InterPro" id="IPR020846">
    <property type="entry name" value="MFS_dom"/>
</dbReference>
<dbReference type="Pfam" id="PF07690">
    <property type="entry name" value="MFS_1"/>
    <property type="match status" value="1"/>
</dbReference>
<evidence type="ECO:0000313" key="6">
    <source>
        <dbReference type="EMBL" id="OGG37608.1"/>
    </source>
</evidence>
<dbReference type="PANTHER" id="PTHR23530:SF1">
    <property type="entry name" value="PERMEASE, MAJOR FACILITATOR SUPERFAMILY-RELATED"/>
    <property type="match status" value="1"/>
</dbReference>
<dbReference type="PANTHER" id="PTHR23530">
    <property type="entry name" value="TRANSPORT PROTEIN-RELATED"/>
    <property type="match status" value="1"/>
</dbReference>
<dbReference type="GO" id="GO:0022857">
    <property type="term" value="F:transmembrane transporter activity"/>
    <property type="evidence" value="ECO:0007669"/>
    <property type="project" value="InterPro"/>
</dbReference>
<sequence>MDKELTPNQRKLSRTYLVYRALTGLWFVSAVWLYFYRLFITDQQVGILDGFAFAIGLIAEVPSGALADRFGRDKMVKLGQLLAGSGFLIQAFGSNFVPFFVGQAIMMIGVSFVSGADEALFFEKLNFNRASVNWRKLMTRGSQVTLAAALVATIAGGLLNGINPRIPWALTGLALISSIFIMWSIKDTRPEKTKRRVSIELREHLISIKEGFAQFLTPKLRLYVPIIIAVQGLFYTFGWGLLRLILLDRFHFSPFLGSVAIATSGLVTVGILAVMHKYAEKISERRVLALISLTAAASLLLSIADIGMWGYVVILILYAGERTLYPFMSEVLNNRIEERQRATVLSVASFLYTLPYVALAPIIGSLSTRGHLEYFLIVWAFLIFTSVVLYLLFKKKDTFVSMTKKETEVETRVPEIST</sequence>
<evidence type="ECO:0000256" key="3">
    <source>
        <dbReference type="ARBA" id="ARBA00023136"/>
    </source>
</evidence>
<feature type="transmembrane region" description="Helical" evidence="4">
    <location>
        <begin position="47"/>
        <end position="66"/>
    </location>
</feature>
<evidence type="ECO:0000256" key="2">
    <source>
        <dbReference type="ARBA" id="ARBA00022989"/>
    </source>
</evidence>
<dbReference type="AlphaFoldDB" id="A0A1F6BL63"/>
<dbReference type="EMBL" id="MFKH01000006">
    <property type="protein sequence ID" value="OGG37608.1"/>
    <property type="molecule type" value="Genomic_DNA"/>
</dbReference>
<dbReference type="SUPFAM" id="SSF103473">
    <property type="entry name" value="MFS general substrate transporter"/>
    <property type="match status" value="1"/>
</dbReference>
<keyword evidence="3 4" id="KW-0472">Membrane</keyword>